<feature type="signal peptide" evidence="1">
    <location>
        <begin position="1"/>
        <end position="28"/>
    </location>
</feature>
<dbReference type="KEGG" id="bly:A2T55_00170"/>
<dbReference type="AlphaFoldDB" id="A0A144LXE7"/>
<gene>
    <name evidence="2" type="ORF">A2T55_00170</name>
</gene>
<evidence type="ECO:0008006" key="4">
    <source>
        <dbReference type="Google" id="ProtNLM"/>
    </source>
</evidence>
<feature type="chain" id="PRO_5007517233" description="Alternate signal-mediated exported protein, RER_14450 family" evidence="1">
    <location>
        <begin position="29"/>
        <end position="214"/>
    </location>
</feature>
<dbReference type="EMBL" id="CP014869">
    <property type="protein sequence ID" value="AMT92429.1"/>
    <property type="molecule type" value="Genomic_DNA"/>
</dbReference>
<dbReference type="InterPro" id="IPR023833">
    <property type="entry name" value="Signal_pept_SipW-depend-type"/>
</dbReference>
<dbReference type="Proteomes" id="UP000075950">
    <property type="component" value="Chromosome"/>
</dbReference>
<name>A0A144LXE7_BRELN</name>
<protein>
    <recommendedName>
        <fullName evidence="4">Alternate signal-mediated exported protein, RER_14450 family</fullName>
    </recommendedName>
</protein>
<evidence type="ECO:0000256" key="1">
    <source>
        <dbReference type="SAM" id="SignalP"/>
    </source>
</evidence>
<dbReference type="PROSITE" id="PS51318">
    <property type="entry name" value="TAT"/>
    <property type="match status" value="1"/>
</dbReference>
<reference evidence="3" key="1">
    <citation type="submission" date="2016-03" db="EMBL/GenBank/DDBJ databases">
        <authorList>
            <person name="Ploux O."/>
        </authorList>
    </citation>
    <scope>NUCLEOTIDE SEQUENCE [LARGE SCALE GENOMIC DNA]</scope>
    <source>
        <strain evidence="3">BS258</strain>
    </source>
</reference>
<accession>A0A144LXE7</accession>
<keyword evidence="1" id="KW-0732">Signal</keyword>
<proteinExistence type="predicted"/>
<dbReference type="RefSeq" id="WP_062860342.1">
    <property type="nucleotide sequence ID" value="NZ_CP014869.1"/>
</dbReference>
<organism evidence="2 3">
    <name type="scientific">Brevibacterium linens</name>
    <dbReference type="NCBI Taxonomy" id="1703"/>
    <lineage>
        <taxon>Bacteria</taxon>
        <taxon>Bacillati</taxon>
        <taxon>Actinomycetota</taxon>
        <taxon>Actinomycetes</taxon>
        <taxon>Micrococcales</taxon>
        <taxon>Brevibacteriaceae</taxon>
        <taxon>Brevibacterium</taxon>
    </lineage>
</organism>
<dbReference type="NCBIfam" id="TIGR04088">
    <property type="entry name" value="cognate_SipW"/>
    <property type="match status" value="1"/>
</dbReference>
<evidence type="ECO:0000313" key="2">
    <source>
        <dbReference type="EMBL" id="AMT92429.1"/>
    </source>
</evidence>
<sequence>MSLRRAVFAAAAAAAAGGLLIGGGATYAAWSDSTESETTKVRAGTLEAEIAQSGPTSVPTGSDPNIVVPAGSKGIIPGVQAQRWTYTVSNSTKSATAAVGTLDIAGTPSSDGDYAAMRSYLRASATIDGSKKDIPSSAFTSSGFSHKIDLGKTLKPGGTATLILDLSMPATATNSAGKKVDVAVELLNRRSASLDDQSIFTMKNSLQLKQAGKP</sequence>
<dbReference type="InterPro" id="IPR006311">
    <property type="entry name" value="TAT_signal"/>
</dbReference>
<evidence type="ECO:0000313" key="3">
    <source>
        <dbReference type="Proteomes" id="UP000075950"/>
    </source>
</evidence>